<evidence type="ECO:0000313" key="11">
    <source>
        <dbReference type="EMBL" id="KPJ67189.1"/>
    </source>
</evidence>
<dbReference type="AlphaFoldDB" id="A0A0S7XXG8"/>
<dbReference type="SUPFAM" id="SSF55031">
    <property type="entry name" value="Bacterial exopeptidase dimerisation domain"/>
    <property type="match status" value="1"/>
</dbReference>
<dbReference type="GO" id="GO:0008237">
    <property type="term" value="F:metallopeptidase activity"/>
    <property type="evidence" value="ECO:0007669"/>
    <property type="project" value="UniProtKB-KW"/>
</dbReference>
<feature type="domain" description="Peptidase M20 dimerisation" evidence="10">
    <location>
        <begin position="180"/>
        <end position="266"/>
    </location>
</feature>
<dbReference type="GO" id="GO:0006508">
    <property type="term" value="P:proteolysis"/>
    <property type="evidence" value="ECO:0007669"/>
    <property type="project" value="UniProtKB-KW"/>
</dbReference>
<dbReference type="NCBIfam" id="TIGR01883">
    <property type="entry name" value="PepT-like"/>
    <property type="match status" value="1"/>
</dbReference>
<evidence type="ECO:0000256" key="3">
    <source>
        <dbReference type="ARBA" id="ARBA00022723"/>
    </source>
</evidence>
<dbReference type="Pfam" id="PF01546">
    <property type="entry name" value="Peptidase_M20"/>
    <property type="match status" value="1"/>
</dbReference>
<dbReference type="SUPFAM" id="SSF53187">
    <property type="entry name" value="Zn-dependent exopeptidases"/>
    <property type="match status" value="1"/>
</dbReference>
<evidence type="ECO:0000256" key="1">
    <source>
        <dbReference type="ARBA" id="ARBA00001947"/>
    </source>
</evidence>
<evidence type="ECO:0000256" key="9">
    <source>
        <dbReference type="PIRSR" id="PIRSR001123-2"/>
    </source>
</evidence>
<comment type="cofactor">
    <cofactor evidence="1">
        <name>Zn(2+)</name>
        <dbReference type="ChEBI" id="CHEBI:29105"/>
    </cofactor>
</comment>
<gene>
    <name evidence="11" type="ORF">AMJ44_07320</name>
</gene>
<keyword evidence="6" id="KW-0482">Metalloprotease</keyword>
<evidence type="ECO:0000256" key="4">
    <source>
        <dbReference type="ARBA" id="ARBA00022801"/>
    </source>
</evidence>
<dbReference type="InterPro" id="IPR010162">
    <property type="entry name" value="PepT-like"/>
</dbReference>
<comment type="caution">
    <text evidence="11">The sequence shown here is derived from an EMBL/GenBank/DDBJ whole genome shotgun (WGS) entry which is preliminary data.</text>
</comment>
<dbReference type="Proteomes" id="UP000051861">
    <property type="component" value="Unassembled WGS sequence"/>
</dbReference>
<proteinExistence type="inferred from homology"/>
<feature type="binding site" evidence="9">
    <location>
        <position position="105"/>
    </location>
    <ligand>
        <name>Zn(2+)</name>
        <dbReference type="ChEBI" id="CHEBI:29105"/>
        <label>2</label>
    </ligand>
</feature>
<feature type="binding site" evidence="9">
    <location>
        <position position="162"/>
    </location>
    <ligand>
        <name>Zn(2+)</name>
        <dbReference type="ChEBI" id="CHEBI:29105"/>
        <label>1</label>
    </ligand>
</feature>
<dbReference type="GO" id="GO:0004177">
    <property type="term" value="F:aminopeptidase activity"/>
    <property type="evidence" value="ECO:0007669"/>
    <property type="project" value="UniProtKB-UniRule"/>
</dbReference>
<protein>
    <recommendedName>
        <fullName evidence="10">Peptidase M20 dimerisation domain-containing protein</fullName>
    </recommendedName>
</protein>
<dbReference type="InterPro" id="IPR036264">
    <property type="entry name" value="Bact_exopeptidase_dim_dom"/>
</dbReference>
<keyword evidence="3 9" id="KW-0479">Metal-binding</keyword>
<accession>A0A0S7XXG8</accession>
<dbReference type="PANTHER" id="PTHR42994">
    <property type="entry name" value="PEPTIDASE T"/>
    <property type="match status" value="1"/>
</dbReference>
<keyword evidence="4" id="KW-0378">Hydrolase</keyword>
<dbReference type="GO" id="GO:0046872">
    <property type="term" value="F:metal ion binding"/>
    <property type="evidence" value="ECO:0007669"/>
    <property type="project" value="UniProtKB-UniRule"/>
</dbReference>
<feature type="binding site" evidence="9">
    <location>
        <position position="139"/>
    </location>
    <ligand>
        <name>Zn(2+)</name>
        <dbReference type="ChEBI" id="CHEBI:29105"/>
        <label>2</label>
    </ligand>
</feature>
<dbReference type="PROSITE" id="PS00758">
    <property type="entry name" value="ARGE_DAPE_CPG2_1"/>
    <property type="match status" value="1"/>
</dbReference>
<dbReference type="EMBL" id="LIZX01000064">
    <property type="protein sequence ID" value="KPJ67189.1"/>
    <property type="molecule type" value="Genomic_DNA"/>
</dbReference>
<evidence type="ECO:0000256" key="5">
    <source>
        <dbReference type="ARBA" id="ARBA00022833"/>
    </source>
</evidence>
<evidence type="ECO:0000256" key="6">
    <source>
        <dbReference type="ARBA" id="ARBA00023049"/>
    </source>
</evidence>
<name>A0A0S7XXG8_UNCSA</name>
<keyword evidence="5" id="KW-0862">Zinc</keyword>
<dbReference type="PATRIC" id="fig|1703775.3.peg.2870"/>
<dbReference type="Gene3D" id="3.40.630.10">
    <property type="entry name" value="Zn peptidases"/>
    <property type="match status" value="1"/>
</dbReference>
<reference evidence="11 12" key="1">
    <citation type="journal article" date="2015" name="Microbiome">
        <title>Genomic resolution of linkages in carbon, nitrogen, and sulfur cycling among widespread estuary sediment bacteria.</title>
        <authorList>
            <person name="Baker B.J."/>
            <person name="Lazar C.S."/>
            <person name="Teske A.P."/>
            <person name="Dick G.J."/>
        </authorList>
    </citation>
    <scope>NUCLEOTIDE SEQUENCE [LARGE SCALE GENOMIC DNA]</scope>
    <source>
        <strain evidence="11">DG_54_3</strain>
    </source>
</reference>
<comment type="cofactor">
    <cofactor evidence="9">
        <name>a divalent metal cation</name>
        <dbReference type="ChEBI" id="CHEBI:60240"/>
    </cofactor>
    <text evidence="9">Binds 2 divalent metal cations per subunit.</text>
</comment>
<evidence type="ECO:0000313" key="12">
    <source>
        <dbReference type="Proteomes" id="UP000051861"/>
    </source>
</evidence>
<dbReference type="InterPro" id="IPR008007">
    <property type="entry name" value="Peptidase_M42"/>
</dbReference>
<evidence type="ECO:0000256" key="7">
    <source>
        <dbReference type="PIRNR" id="PIRNR001123"/>
    </source>
</evidence>
<dbReference type="InterPro" id="IPR001261">
    <property type="entry name" value="ArgE/DapE_CS"/>
</dbReference>
<sequence>MINRRRLIGTFKKLVRIDSLSLKEGRVVRFLQKELRALRLRFYLAGRVRDGEVGNLVVEVPGRGMKKPRLLLNAHLDTVSPGKNIKPIERGGYITSDGMTVLGADNKAGVAAILEILRVLKEKKMSHPPLRVIFTVAEEIGLKGAKALPEKVLEVDFGITLDGGEIEEVIYKAPSQYNLTATILGRAAHAGVRPEEGINAIKVASIAIAKMKLGRIDKETTANIGVIKGGKATNIIPDEVELKGEARSHSLVKLKRQVEHMEKILFRASSKYRARLKLKVEQIYRSFELKKNERVLKLAISALKKSGIRPILRPTGGGSDANIFNLAGIPTIIMGVGADRVHTTSERIAVEDMVKGTGNILNLLEAAGSWKSYGKKK</sequence>
<dbReference type="InterPro" id="IPR011650">
    <property type="entry name" value="Peptidase_M20_dimer"/>
</dbReference>
<dbReference type="InterPro" id="IPR002933">
    <property type="entry name" value="Peptidase_M20"/>
</dbReference>
<keyword evidence="2" id="KW-0645">Protease</keyword>
<feature type="active site" description="Proton acceptor" evidence="8">
    <location>
        <position position="138"/>
    </location>
</feature>
<evidence type="ECO:0000256" key="8">
    <source>
        <dbReference type="PIRSR" id="PIRSR001123-1"/>
    </source>
</evidence>
<dbReference type="PIRSF" id="PIRSF001123">
    <property type="entry name" value="PepA_GA"/>
    <property type="match status" value="1"/>
</dbReference>
<evidence type="ECO:0000256" key="2">
    <source>
        <dbReference type="ARBA" id="ARBA00022670"/>
    </source>
</evidence>
<dbReference type="Pfam" id="PF07687">
    <property type="entry name" value="M20_dimer"/>
    <property type="match status" value="1"/>
</dbReference>
<evidence type="ECO:0000259" key="10">
    <source>
        <dbReference type="Pfam" id="PF07687"/>
    </source>
</evidence>
<organism evidence="11 12">
    <name type="scientific">candidate division WOR-1 bacterium DG_54_3</name>
    <dbReference type="NCBI Taxonomy" id="1703775"/>
    <lineage>
        <taxon>Bacteria</taxon>
        <taxon>Bacillati</taxon>
        <taxon>Saganbacteria</taxon>
    </lineage>
</organism>
<dbReference type="Gene3D" id="3.30.70.360">
    <property type="match status" value="1"/>
</dbReference>
<comment type="similarity">
    <text evidence="7">Belongs to the peptidase M42 family.</text>
</comment>
<dbReference type="PANTHER" id="PTHR42994:SF2">
    <property type="entry name" value="PEPTIDASE"/>
    <property type="match status" value="1"/>
</dbReference>
<feature type="binding site" evidence="9">
    <location>
        <position position="105"/>
    </location>
    <ligand>
        <name>Zn(2+)</name>
        <dbReference type="ChEBI" id="CHEBI:29105"/>
        <label>1</label>
    </ligand>
</feature>